<dbReference type="OrthoDB" id="2015434at2759"/>
<reference evidence="1 2" key="1">
    <citation type="submission" date="2020-04" db="EMBL/GenBank/DDBJ databases">
        <authorList>
            <person name="Wallbank WR R."/>
            <person name="Pardo Diaz C."/>
            <person name="Kozak K."/>
            <person name="Martin S."/>
            <person name="Jiggins C."/>
            <person name="Moest M."/>
            <person name="Warren A I."/>
            <person name="Byers J.R.P. K."/>
            <person name="Montejo-Kovacevich G."/>
            <person name="Yen C E."/>
        </authorList>
    </citation>
    <scope>NUCLEOTIDE SEQUENCE [LARGE SCALE GENOMIC DNA]</scope>
</reference>
<sequence length="113" mass="12584">MSNNNTVFSWIANGYPIPFCKAVIQISTPNCDLAYIESFEMFEAINKLLDLGAISRCIASHGQFISMTFLAPKPNGSKKVNLNIKPLNKFGEKTHFKMEDYRTAVKPIPKGGI</sequence>
<gene>
    <name evidence="1" type="ORF">APLA_LOCUS12994</name>
</gene>
<comment type="caution">
    <text evidence="1">The sequence shown here is derived from an EMBL/GenBank/DDBJ whole genome shotgun (WGS) entry which is preliminary data.</text>
</comment>
<proteinExistence type="predicted"/>
<dbReference type="AlphaFoldDB" id="A0A8S1AKS6"/>
<protein>
    <submittedName>
        <fullName evidence="1">Uncharacterized protein</fullName>
    </submittedName>
</protein>
<accession>A0A8S1AKS6</accession>
<dbReference type="Proteomes" id="UP000494256">
    <property type="component" value="Unassembled WGS sequence"/>
</dbReference>
<evidence type="ECO:0000313" key="2">
    <source>
        <dbReference type="Proteomes" id="UP000494256"/>
    </source>
</evidence>
<name>A0A8S1AKS6_ARCPL</name>
<organism evidence="1 2">
    <name type="scientific">Arctia plantaginis</name>
    <name type="common">Wood tiger moth</name>
    <name type="synonym">Phalaena plantaginis</name>
    <dbReference type="NCBI Taxonomy" id="874455"/>
    <lineage>
        <taxon>Eukaryota</taxon>
        <taxon>Metazoa</taxon>
        <taxon>Ecdysozoa</taxon>
        <taxon>Arthropoda</taxon>
        <taxon>Hexapoda</taxon>
        <taxon>Insecta</taxon>
        <taxon>Pterygota</taxon>
        <taxon>Neoptera</taxon>
        <taxon>Endopterygota</taxon>
        <taxon>Lepidoptera</taxon>
        <taxon>Glossata</taxon>
        <taxon>Ditrysia</taxon>
        <taxon>Noctuoidea</taxon>
        <taxon>Erebidae</taxon>
        <taxon>Arctiinae</taxon>
        <taxon>Arctia</taxon>
    </lineage>
</organism>
<evidence type="ECO:0000313" key="1">
    <source>
        <dbReference type="EMBL" id="CAB3250097.1"/>
    </source>
</evidence>
<dbReference type="EMBL" id="CADEBD010000345">
    <property type="protein sequence ID" value="CAB3250097.1"/>
    <property type="molecule type" value="Genomic_DNA"/>
</dbReference>